<dbReference type="STRING" id="1497955.HMPREF1872_00426"/>
<sequence>MKGLPLFKEAVGIDFFAEQRVSSDNNEMVSPCFNSIYTNNVISIVALTHQVKHLY</sequence>
<organism evidence="1 2">
    <name type="scientific">Amygdalobacter nucleatus</name>
    <dbReference type="NCBI Taxonomy" id="3029274"/>
    <lineage>
        <taxon>Bacteria</taxon>
        <taxon>Bacillati</taxon>
        <taxon>Bacillota</taxon>
        <taxon>Clostridia</taxon>
        <taxon>Eubacteriales</taxon>
        <taxon>Oscillospiraceae</taxon>
        <taxon>Amygdalobacter</taxon>
    </lineage>
</organism>
<comment type="caution">
    <text evidence="1">The sequence shown here is derived from an EMBL/GenBank/DDBJ whole genome shotgun (WGS) entry which is preliminary data.</text>
</comment>
<proteinExistence type="predicted"/>
<dbReference type="EMBL" id="LSCV01000005">
    <property type="protein sequence ID" value="KXB42252.1"/>
    <property type="molecule type" value="Genomic_DNA"/>
</dbReference>
<dbReference type="AlphaFoldDB" id="A0A133YGC0"/>
<dbReference type="Proteomes" id="UP000070080">
    <property type="component" value="Unassembled WGS sequence"/>
</dbReference>
<evidence type="ECO:0000313" key="2">
    <source>
        <dbReference type="Proteomes" id="UP000070080"/>
    </source>
</evidence>
<name>A0A133YGC0_9FIRM</name>
<reference evidence="2" key="1">
    <citation type="submission" date="2016-01" db="EMBL/GenBank/DDBJ databases">
        <authorList>
            <person name="Mitreva M."/>
            <person name="Pepin K.H."/>
            <person name="Mihindukulasuriya K.A."/>
            <person name="Fulton R."/>
            <person name="Fronick C."/>
            <person name="O'Laughlin M."/>
            <person name="Miner T."/>
            <person name="Herter B."/>
            <person name="Rosa B.A."/>
            <person name="Cordes M."/>
            <person name="Tomlinson C."/>
            <person name="Wollam A."/>
            <person name="Palsikar V.B."/>
            <person name="Mardis E.R."/>
            <person name="Wilson R.K."/>
        </authorList>
    </citation>
    <scope>NUCLEOTIDE SEQUENCE [LARGE SCALE GENOMIC DNA]</scope>
    <source>
        <strain evidence="2">KA00274</strain>
    </source>
</reference>
<accession>A0A133YGC0</accession>
<protein>
    <submittedName>
        <fullName evidence="1">Uncharacterized protein</fullName>
    </submittedName>
</protein>
<keyword evidence="2" id="KW-1185">Reference proteome</keyword>
<gene>
    <name evidence="1" type="ORF">HMPREF1872_00426</name>
</gene>
<evidence type="ECO:0000313" key="1">
    <source>
        <dbReference type="EMBL" id="KXB42252.1"/>
    </source>
</evidence>